<gene>
    <name evidence="12" type="ordered locus">Cyan7425_1132</name>
</gene>
<dbReference type="HOGENOM" id="CLU_020161_7_0_3"/>
<reference evidence="12" key="1">
    <citation type="submission" date="2009-01" db="EMBL/GenBank/DDBJ databases">
        <title>Complete sequence of chromosome Cyanothece sp. PCC 7425.</title>
        <authorList>
            <consortium name="US DOE Joint Genome Institute"/>
            <person name="Lucas S."/>
            <person name="Copeland A."/>
            <person name="Lapidus A."/>
            <person name="Glavina del Rio T."/>
            <person name="Dalin E."/>
            <person name="Tice H."/>
            <person name="Bruce D."/>
            <person name="Goodwin L."/>
            <person name="Pitluck S."/>
            <person name="Sims D."/>
            <person name="Meineke L."/>
            <person name="Brettin T."/>
            <person name="Detter J.C."/>
            <person name="Han C."/>
            <person name="Larimer F."/>
            <person name="Land M."/>
            <person name="Hauser L."/>
            <person name="Kyrpides N."/>
            <person name="Ovchinnikova G."/>
            <person name="Liberton M."/>
            <person name="Stoeckel J."/>
            <person name="Banerjee A."/>
            <person name="Singh A."/>
            <person name="Page L."/>
            <person name="Sato H."/>
            <person name="Zhao L."/>
            <person name="Sherman L."/>
            <person name="Pakrasi H."/>
            <person name="Richardson P."/>
        </authorList>
    </citation>
    <scope>NUCLEOTIDE SEQUENCE</scope>
    <source>
        <strain evidence="12">PCC 7425</strain>
    </source>
</reference>
<sequence length="401" mass="45824">MRRRDFLIGAGATAGLAAWTGMAQRPEAGGSLRATVQTNATLLAARRQFDLADPLPLRHYAERKGLRYGAAIQRNYLSRDPEFAACFARECHLLVPEGELKWRTLRPSLNQFNFAPADALLQFAQRNQMQMRGHTLVWHQSIPKWFATEVNSRNAERILVNHIQTVMRHYAGKLHSWDVVNEPIHLKDNRADGLRNSPWLQWLGPDYIELAFRTAAATDPNTLLVLNEFGLDYDTWQWNRKREALLTLLQKLLSRGTPIHALGIQAHLWARDSLRFFNPDKMRAFLQSVAALGLKILITELDVADHQLPAQLEERDRLVAAIYEDYLSVVLEEPAVIAVLTWGLSDRYTWLARYHPRSDQLPVRPLPLDAQLQRKLAWNGIARSFSFAPSRSLAFTPLMES</sequence>
<dbReference type="GO" id="GO:0045493">
    <property type="term" value="P:xylan catabolic process"/>
    <property type="evidence" value="ECO:0007669"/>
    <property type="project" value="UniProtKB-KW"/>
</dbReference>
<dbReference type="PROSITE" id="PS51760">
    <property type="entry name" value="GH10_2"/>
    <property type="match status" value="1"/>
</dbReference>
<keyword evidence="4" id="KW-0732">Signal</keyword>
<dbReference type="PANTHER" id="PTHR31490:SF88">
    <property type="entry name" value="BETA-XYLANASE"/>
    <property type="match status" value="1"/>
</dbReference>
<keyword evidence="6 10" id="KW-0119">Carbohydrate metabolism</keyword>
<evidence type="ECO:0000256" key="1">
    <source>
        <dbReference type="ARBA" id="ARBA00000681"/>
    </source>
</evidence>
<dbReference type="InterPro" id="IPR017853">
    <property type="entry name" value="GH"/>
</dbReference>
<dbReference type="Pfam" id="PF00331">
    <property type="entry name" value="Glyco_hydro_10"/>
    <property type="match status" value="1"/>
</dbReference>
<dbReference type="EC" id="3.2.1.8" evidence="10"/>
<evidence type="ECO:0000256" key="3">
    <source>
        <dbReference type="ARBA" id="ARBA00022651"/>
    </source>
</evidence>
<dbReference type="PROSITE" id="PS00591">
    <property type="entry name" value="GH10_1"/>
    <property type="match status" value="1"/>
</dbReference>
<accession>B8HLM8</accession>
<feature type="active site" description="Nucleophile" evidence="9">
    <location>
        <position position="300"/>
    </location>
</feature>
<evidence type="ECO:0000256" key="8">
    <source>
        <dbReference type="ARBA" id="ARBA00023326"/>
    </source>
</evidence>
<dbReference type="InterPro" id="IPR001000">
    <property type="entry name" value="GH10_dom"/>
</dbReference>
<proteinExistence type="inferred from homology"/>
<comment type="similarity">
    <text evidence="2 10">Belongs to the glycosyl hydrolase 10 (cellulase F) family.</text>
</comment>
<dbReference type="CAZy" id="GH10">
    <property type="family name" value="Glycoside Hydrolase Family 10"/>
</dbReference>
<comment type="catalytic activity">
    <reaction evidence="1 10">
        <text>Endohydrolysis of (1-&gt;4)-beta-D-xylosidic linkages in xylans.</text>
        <dbReference type="EC" id="3.2.1.8"/>
    </reaction>
</comment>
<feature type="domain" description="GH10" evidence="11">
    <location>
        <begin position="51"/>
        <end position="384"/>
    </location>
</feature>
<evidence type="ECO:0000256" key="10">
    <source>
        <dbReference type="RuleBase" id="RU361174"/>
    </source>
</evidence>
<dbReference type="KEGG" id="cyn:Cyan7425_1132"/>
<evidence type="ECO:0000259" key="11">
    <source>
        <dbReference type="PROSITE" id="PS51760"/>
    </source>
</evidence>
<evidence type="ECO:0000256" key="5">
    <source>
        <dbReference type="ARBA" id="ARBA00022801"/>
    </source>
</evidence>
<keyword evidence="7 10" id="KW-0326">Glycosidase</keyword>
<name>B8HLM8_CYAP4</name>
<dbReference type="GO" id="GO:0031176">
    <property type="term" value="F:endo-1,4-beta-xylanase activity"/>
    <property type="evidence" value="ECO:0007669"/>
    <property type="project" value="UniProtKB-EC"/>
</dbReference>
<dbReference type="OrthoDB" id="9809277at2"/>
<evidence type="ECO:0000256" key="4">
    <source>
        <dbReference type="ARBA" id="ARBA00022729"/>
    </source>
</evidence>
<evidence type="ECO:0000256" key="2">
    <source>
        <dbReference type="ARBA" id="ARBA00007495"/>
    </source>
</evidence>
<evidence type="ECO:0000256" key="6">
    <source>
        <dbReference type="ARBA" id="ARBA00023277"/>
    </source>
</evidence>
<dbReference type="SMART" id="SM00633">
    <property type="entry name" value="Glyco_10"/>
    <property type="match status" value="1"/>
</dbReference>
<dbReference type="SUPFAM" id="SSF51445">
    <property type="entry name" value="(Trans)glycosidases"/>
    <property type="match status" value="1"/>
</dbReference>
<dbReference type="PANTHER" id="PTHR31490">
    <property type="entry name" value="GLYCOSYL HYDROLASE"/>
    <property type="match status" value="1"/>
</dbReference>
<dbReference type="PRINTS" id="PR00134">
    <property type="entry name" value="GLHYDRLASE10"/>
</dbReference>
<organism evidence="12">
    <name type="scientific">Cyanothece sp. (strain PCC 7425 / ATCC 29141)</name>
    <dbReference type="NCBI Taxonomy" id="395961"/>
    <lineage>
        <taxon>Bacteria</taxon>
        <taxon>Bacillati</taxon>
        <taxon>Cyanobacteriota</taxon>
        <taxon>Cyanophyceae</taxon>
        <taxon>Gomontiellales</taxon>
        <taxon>Cyanothecaceae</taxon>
        <taxon>Cyanothece</taxon>
    </lineage>
</organism>
<evidence type="ECO:0000313" key="12">
    <source>
        <dbReference type="EMBL" id="ACL43516.1"/>
    </source>
</evidence>
<evidence type="ECO:0000256" key="7">
    <source>
        <dbReference type="ARBA" id="ARBA00023295"/>
    </source>
</evidence>
<dbReference type="eggNOG" id="COG3693">
    <property type="taxonomic scope" value="Bacteria"/>
</dbReference>
<dbReference type="AlphaFoldDB" id="B8HLM8"/>
<dbReference type="EMBL" id="CP001344">
    <property type="protein sequence ID" value="ACL43516.1"/>
    <property type="molecule type" value="Genomic_DNA"/>
</dbReference>
<dbReference type="InterPro" id="IPR044846">
    <property type="entry name" value="GH10"/>
</dbReference>
<dbReference type="Gene3D" id="3.20.20.80">
    <property type="entry name" value="Glycosidases"/>
    <property type="match status" value="1"/>
</dbReference>
<keyword evidence="8 10" id="KW-0624">Polysaccharide degradation</keyword>
<keyword evidence="5 10" id="KW-0378">Hydrolase</keyword>
<dbReference type="STRING" id="395961.Cyan7425_1132"/>
<evidence type="ECO:0000256" key="9">
    <source>
        <dbReference type="PROSITE-ProRule" id="PRU10061"/>
    </source>
</evidence>
<keyword evidence="3 12" id="KW-0858">Xylan degradation</keyword>
<dbReference type="InterPro" id="IPR031158">
    <property type="entry name" value="GH10_AS"/>
</dbReference>
<protein>
    <recommendedName>
        <fullName evidence="10">Beta-xylanase</fullName>
        <ecNumber evidence="10">3.2.1.8</ecNumber>
    </recommendedName>
</protein>